<feature type="domain" description="CUB" evidence="6">
    <location>
        <begin position="18"/>
        <end position="143"/>
    </location>
</feature>
<feature type="region of interest" description="Disordered" evidence="3">
    <location>
        <begin position="603"/>
        <end position="746"/>
    </location>
</feature>
<evidence type="ECO:0000256" key="4">
    <source>
        <dbReference type="SAM" id="Phobius"/>
    </source>
</evidence>
<feature type="compositionally biased region" description="Low complexity" evidence="3">
    <location>
        <begin position="342"/>
        <end position="354"/>
    </location>
</feature>
<dbReference type="AlphaFoldDB" id="A0AAE1EGS1"/>
<dbReference type="SMART" id="SM00042">
    <property type="entry name" value="CUB"/>
    <property type="match status" value="1"/>
</dbReference>
<feature type="region of interest" description="Disordered" evidence="3">
    <location>
        <begin position="341"/>
        <end position="371"/>
    </location>
</feature>
<organism evidence="7 8">
    <name type="scientific">Elysia crispata</name>
    <name type="common">lettuce slug</name>
    <dbReference type="NCBI Taxonomy" id="231223"/>
    <lineage>
        <taxon>Eukaryota</taxon>
        <taxon>Metazoa</taxon>
        <taxon>Spiralia</taxon>
        <taxon>Lophotrochozoa</taxon>
        <taxon>Mollusca</taxon>
        <taxon>Gastropoda</taxon>
        <taxon>Heterobranchia</taxon>
        <taxon>Euthyneura</taxon>
        <taxon>Panpulmonata</taxon>
        <taxon>Sacoglossa</taxon>
        <taxon>Placobranchoidea</taxon>
        <taxon>Plakobranchidae</taxon>
        <taxon>Elysia</taxon>
    </lineage>
</organism>
<reference evidence="7" key="1">
    <citation type="journal article" date="2023" name="G3 (Bethesda)">
        <title>A reference genome for the long-term kleptoplast-retaining sea slug Elysia crispata morphotype clarki.</title>
        <authorList>
            <person name="Eastman K.E."/>
            <person name="Pendleton A.L."/>
            <person name="Shaikh M.A."/>
            <person name="Suttiyut T."/>
            <person name="Ogas R."/>
            <person name="Tomko P."/>
            <person name="Gavelis G."/>
            <person name="Widhalm J.R."/>
            <person name="Wisecaver J.H."/>
        </authorList>
    </citation>
    <scope>NUCLEOTIDE SEQUENCE</scope>
    <source>
        <strain evidence="7">ECLA1</strain>
    </source>
</reference>
<feature type="region of interest" description="Disordered" evidence="3">
    <location>
        <begin position="208"/>
        <end position="288"/>
    </location>
</feature>
<keyword evidence="5" id="KW-0732">Signal</keyword>
<evidence type="ECO:0000256" key="1">
    <source>
        <dbReference type="ARBA" id="ARBA00023157"/>
    </source>
</evidence>
<keyword evidence="4" id="KW-0472">Membrane</keyword>
<dbReference type="Pfam" id="PF00431">
    <property type="entry name" value="CUB"/>
    <property type="match status" value="1"/>
</dbReference>
<keyword evidence="4" id="KW-0812">Transmembrane</keyword>
<dbReference type="EMBL" id="JAWDGP010000015">
    <property type="protein sequence ID" value="KAK3804418.1"/>
    <property type="molecule type" value="Genomic_DNA"/>
</dbReference>
<evidence type="ECO:0000259" key="6">
    <source>
        <dbReference type="PROSITE" id="PS01180"/>
    </source>
</evidence>
<keyword evidence="1" id="KW-1015">Disulfide bond</keyword>
<dbReference type="InterPro" id="IPR000859">
    <property type="entry name" value="CUB_dom"/>
</dbReference>
<feature type="compositionally biased region" description="Low complexity" evidence="3">
    <location>
        <begin position="212"/>
        <end position="240"/>
    </location>
</feature>
<feature type="compositionally biased region" description="Low complexity" evidence="3">
    <location>
        <begin position="266"/>
        <end position="286"/>
    </location>
</feature>
<keyword evidence="4" id="KW-1133">Transmembrane helix</keyword>
<dbReference type="CDD" id="cd00041">
    <property type="entry name" value="CUB"/>
    <property type="match status" value="1"/>
</dbReference>
<evidence type="ECO:0000256" key="3">
    <source>
        <dbReference type="SAM" id="MobiDB-lite"/>
    </source>
</evidence>
<feature type="signal peptide" evidence="5">
    <location>
        <begin position="1"/>
        <end position="27"/>
    </location>
</feature>
<evidence type="ECO:0000313" key="8">
    <source>
        <dbReference type="Proteomes" id="UP001283361"/>
    </source>
</evidence>
<feature type="region of interest" description="Disordered" evidence="3">
    <location>
        <begin position="441"/>
        <end position="477"/>
    </location>
</feature>
<dbReference type="InterPro" id="IPR035914">
    <property type="entry name" value="Sperma_CUB_dom_sf"/>
</dbReference>
<dbReference type="Gene3D" id="2.60.120.290">
    <property type="entry name" value="Spermadhesin, CUB domain"/>
    <property type="match status" value="1"/>
</dbReference>
<evidence type="ECO:0000313" key="7">
    <source>
        <dbReference type="EMBL" id="KAK3804418.1"/>
    </source>
</evidence>
<comment type="caution">
    <text evidence="7">The sequence shown here is derived from an EMBL/GenBank/DDBJ whole genome shotgun (WGS) entry which is preliminary data.</text>
</comment>
<dbReference type="SUPFAM" id="SSF49854">
    <property type="entry name" value="Spermadhesin, CUB domain"/>
    <property type="match status" value="1"/>
</dbReference>
<feature type="region of interest" description="Disordered" evidence="3">
    <location>
        <begin position="771"/>
        <end position="792"/>
    </location>
</feature>
<evidence type="ECO:0000256" key="5">
    <source>
        <dbReference type="SAM" id="SignalP"/>
    </source>
</evidence>
<accession>A0AAE1EGS1</accession>
<feature type="chain" id="PRO_5041907934" description="CUB domain-containing protein" evidence="5">
    <location>
        <begin position="28"/>
        <end position="792"/>
    </location>
</feature>
<feature type="transmembrane region" description="Helical" evidence="4">
    <location>
        <begin position="177"/>
        <end position="200"/>
    </location>
</feature>
<dbReference type="Proteomes" id="UP001283361">
    <property type="component" value="Unassembled WGS sequence"/>
</dbReference>
<evidence type="ECO:0000256" key="2">
    <source>
        <dbReference type="PROSITE-ProRule" id="PRU00059"/>
    </source>
</evidence>
<name>A0AAE1EGS1_9GAST</name>
<gene>
    <name evidence="7" type="ORF">RRG08_006718</name>
</gene>
<dbReference type="PROSITE" id="PS01180">
    <property type="entry name" value="CUB"/>
    <property type="match status" value="1"/>
</dbReference>
<proteinExistence type="predicted"/>
<comment type="caution">
    <text evidence="2">Lacks conserved residue(s) required for the propagation of feature annotation.</text>
</comment>
<sequence>MTPRRCQSPAFLLLVLICFNIPKEVASFQIITYGIAEDTTIESKSYPGPYPVGENVTWSWEVSSGYWGVVFLDFDLDPGIDSYGDGDQLEINDGFRTATYHTARNPPVVPYKSEKSKLRIRFITDMKTGDKHFKGFQLRILYGQTEPELNRKISLAEVAKGKKHVTQDDDEEKSTPVHVTTAVTLIVVFAAVIIIVVLYSRRKTFRRRLRRQSSTTLRTGRAEMLAATARLPTSPTTPRTPTAPMPRSPVSLTTSAAPPMTGSGARRPSQPFQRSSSQPQRSNSLPFQRSVSQVDWSAQAELSCFALEGHERLAEPNDYARSEPTHQTNIKCTISHGGGASGISVSSSITTSAAPHSNLAPPRRLQKSQSEKVMTTVGAAARNQVSSRNETCSLSKLSTIYDSQEFSGTGDFVDTIDHLDPIPLEAIRGKNLLPPYLRSSEELDGTQQASNTNPHHDLHFDLNSTSPPPYVTQTSSESGSCYENVFLNRKQMSTERKSSIYTNQISIESAELPEFIFVSKGLEQANPQPAGTAQSKQCSPSIAELAGDYAYLKEPDASVLDNGVPKENVDDSIAKEDVFDDVLDKVVPITSTSNAAGRIRRLGSAYDIPPKGDDPYDIPPTSRKPPRGDDPYDIPPRSRNSPTDKEDPYGISPICDRKTRGDDPYDIPPRSRNSPTDKEDPYGISPICDRKTRGDDPYDIPPASGTPLKVVDLFSSPPVADKKSRNDDPYDIPPPHKTRYNDPYDIPPAAGGLYHVPPRANLDYVPTAMARSPANGDYPYDIPPSSSRMWNS</sequence>
<protein>
    <recommendedName>
        <fullName evidence="6">CUB domain-containing protein</fullName>
    </recommendedName>
</protein>
<keyword evidence="8" id="KW-1185">Reference proteome</keyword>